<dbReference type="PANTHER" id="PTHR48098">
    <property type="entry name" value="ENTEROCHELIN ESTERASE-RELATED"/>
    <property type="match status" value="1"/>
</dbReference>
<organism evidence="2 3">
    <name type="scientific">Mangrovibacterium diazotrophicum</name>
    <dbReference type="NCBI Taxonomy" id="1261403"/>
    <lineage>
        <taxon>Bacteria</taxon>
        <taxon>Pseudomonadati</taxon>
        <taxon>Bacteroidota</taxon>
        <taxon>Bacteroidia</taxon>
        <taxon>Marinilabiliales</taxon>
        <taxon>Prolixibacteraceae</taxon>
        <taxon>Mangrovibacterium</taxon>
    </lineage>
</organism>
<evidence type="ECO:0000256" key="1">
    <source>
        <dbReference type="SAM" id="SignalP"/>
    </source>
</evidence>
<keyword evidence="3" id="KW-1185">Reference proteome</keyword>
<accession>A0A419VYD6</accession>
<dbReference type="RefSeq" id="WP_120274362.1">
    <property type="nucleotide sequence ID" value="NZ_RAPN01000002.1"/>
</dbReference>
<dbReference type="Gene3D" id="2.60.40.10">
    <property type="entry name" value="Immunoglobulins"/>
    <property type="match status" value="1"/>
</dbReference>
<dbReference type="InterPro" id="IPR000801">
    <property type="entry name" value="Esterase-like"/>
</dbReference>
<proteinExistence type="predicted"/>
<evidence type="ECO:0000313" key="2">
    <source>
        <dbReference type="EMBL" id="RKD88179.1"/>
    </source>
</evidence>
<dbReference type="CDD" id="cd11294">
    <property type="entry name" value="E_set_Esterase_like_N"/>
    <property type="match status" value="1"/>
</dbReference>
<dbReference type="InterPro" id="IPR013783">
    <property type="entry name" value="Ig-like_fold"/>
</dbReference>
<evidence type="ECO:0000313" key="3">
    <source>
        <dbReference type="Proteomes" id="UP000283387"/>
    </source>
</evidence>
<dbReference type="InterPro" id="IPR014756">
    <property type="entry name" value="Ig_E-set"/>
</dbReference>
<dbReference type="SUPFAM" id="SSF53474">
    <property type="entry name" value="alpha/beta-Hydrolases"/>
    <property type="match status" value="1"/>
</dbReference>
<dbReference type="AlphaFoldDB" id="A0A419VYD6"/>
<dbReference type="InterPro" id="IPR029058">
    <property type="entry name" value="AB_hydrolase_fold"/>
</dbReference>
<dbReference type="PANTHER" id="PTHR48098:SF1">
    <property type="entry name" value="DIACYLGLYCEROL ACYLTRANSFERASE_MYCOLYLTRANSFERASE AG85A"/>
    <property type="match status" value="1"/>
</dbReference>
<gene>
    <name evidence="2" type="ORF">BC643_3322</name>
</gene>
<protein>
    <submittedName>
        <fullName evidence="2">Enterochelin esterase family protein</fullName>
    </submittedName>
</protein>
<dbReference type="EMBL" id="RAPN01000002">
    <property type="protein sequence ID" value="RKD88179.1"/>
    <property type="molecule type" value="Genomic_DNA"/>
</dbReference>
<name>A0A419VYD6_9BACT</name>
<dbReference type="OrthoDB" id="9803578at2"/>
<dbReference type="InterPro" id="IPR050583">
    <property type="entry name" value="Mycobacterial_A85_antigen"/>
</dbReference>
<keyword evidence="1" id="KW-0732">Signal</keyword>
<dbReference type="Pfam" id="PF00756">
    <property type="entry name" value="Esterase"/>
    <property type="match status" value="1"/>
</dbReference>
<dbReference type="Gene3D" id="3.40.50.1820">
    <property type="entry name" value="alpha/beta hydrolase"/>
    <property type="match status" value="1"/>
</dbReference>
<sequence>MKSKKTLILCLFLAFVAGVQAQELSNFMNRKPIISPEIGESEVTFRIMAPEADTVKINGGFTPTVKMKTQFGEMEVPSSVNLTKDESGLWSITMPLPEPELYTYSFMVDGVAVNDPSNIFMQRDGTRYLSVLLVPGEKTENYFEANERGDLHQVWYDSPTLGLNRRLFVYTPFGYETSGKDYPVLYLLHGAGGDEDAWSTMGRARQILDNLIEKGLAVPMICVMPNGNPNQMAAKTAQLPESDLDFRDPSKRNLYVNSLLKDIVPYIEKNYRVIADPDHRAISGLSMGGGHTIAAANEYPGTFQYICPLSMGLWGEQPEIDEKLQGLKTAGYKLYWLACGKTDFVWESAQKLDAKLTENGLEHTFFVTEGGHTWANWRVYLNTFAPLLFK</sequence>
<dbReference type="Proteomes" id="UP000283387">
    <property type="component" value="Unassembled WGS sequence"/>
</dbReference>
<dbReference type="GO" id="GO:0016747">
    <property type="term" value="F:acyltransferase activity, transferring groups other than amino-acyl groups"/>
    <property type="evidence" value="ECO:0007669"/>
    <property type="project" value="TreeGrafter"/>
</dbReference>
<feature type="chain" id="PRO_5019425422" evidence="1">
    <location>
        <begin position="22"/>
        <end position="390"/>
    </location>
</feature>
<reference evidence="2 3" key="1">
    <citation type="submission" date="2018-09" db="EMBL/GenBank/DDBJ databases">
        <title>Genomic Encyclopedia of Archaeal and Bacterial Type Strains, Phase II (KMG-II): from individual species to whole genera.</title>
        <authorList>
            <person name="Goeker M."/>
        </authorList>
    </citation>
    <scope>NUCLEOTIDE SEQUENCE [LARGE SCALE GENOMIC DNA]</scope>
    <source>
        <strain evidence="2 3">DSM 27148</strain>
    </source>
</reference>
<dbReference type="SUPFAM" id="SSF81296">
    <property type="entry name" value="E set domains"/>
    <property type="match status" value="1"/>
</dbReference>
<feature type="signal peptide" evidence="1">
    <location>
        <begin position="1"/>
        <end position="21"/>
    </location>
</feature>
<comment type="caution">
    <text evidence="2">The sequence shown here is derived from an EMBL/GenBank/DDBJ whole genome shotgun (WGS) entry which is preliminary data.</text>
</comment>